<dbReference type="EMBL" id="JAPDRP010000006">
    <property type="protein sequence ID" value="KAJ9646483.1"/>
    <property type="molecule type" value="Genomic_DNA"/>
</dbReference>
<name>A0ACC2ZGP3_9PEZI</name>
<keyword evidence="2" id="KW-1185">Reference proteome</keyword>
<evidence type="ECO:0000313" key="1">
    <source>
        <dbReference type="EMBL" id="KAJ9646483.1"/>
    </source>
</evidence>
<organism evidence="1 2">
    <name type="scientific">Coniosporium tulheliwenetii</name>
    <dbReference type="NCBI Taxonomy" id="3383036"/>
    <lineage>
        <taxon>Eukaryota</taxon>
        <taxon>Fungi</taxon>
        <taxon>Dikarya</taxon>
        <taxon>Ascomycota</taxon>
        <taxon>Pezizomycotina</taxon>
        <taxon>Dothideomycetes</taxon>
        <taxon>Dothideomycetes incertae sedis</taxon>
        <taxon>Coniosporium</taxon>
    </lineage>
</organism>
<comment type="caution">
    <text evidence="1">The sequence shown here is derived from an EMBL/GenBank/DDBJ whole genome shotgun (WGS) entry which is preliminary data.</text>
</comment>
<sequence>MGGPLVDIGSNQQRLPRKTVQRNSFMQLQDENSIPTPKKTPEQDPPHYMASTKTSINAQATPSRSKLPRRAVTPSSFSSTAAKGRAWVALATKRVHSGRGKTPDHSNGTLSAVAAARIAKGGVPSLSSPLDKRLPSLPIAQVSTSSPVKESRTLLDAAERPLRKSPGTPEEAEWPALSPERTSTSSGTAKSSSAEHSVQDLEVSHAVEAQFVDKPTAVMVRKSVTDPATTHETNGYIKRDSSNITGLRKASERNQKEPCDHGVISSSNIGEDEDDAVSYKLTLFESPKPKDPSTEGAKASLHDSTGASTSQQRFVNRTNFNRPLLLSEEIQSIGFPSRVSSQASHATKITAPPHTSSRTLKAPSLMNAKPSADLSPYSSVGDYLKQAESIKSSNNSMPRSDSKARLALSGIRSIFHKRDPKSVLKEKDPNQRMTNATSYGTSAKTPKQSSYINQPSKTSQAPPITATPTVPSARLFVRPRHPSEYISESPSLESPAQTASSETTRLATALIEQARSKRLDASEQAHLLNLGEIMLHTANFHARSRQAMERAQQAAREAKLAHDMTQEAMAAIVRIVHRSTSVSDLLARR</sequence>
<reference evidence="1" key="1">
    <citation type="submission" date="2022-10" db="EMBL/GenBank/DDBJ databases">
        <title>Culturing micro-colonial fungi from biological soil crusts in the Mojave desert and describing Neophaeococcomyces mojavensis, and introducing the new genera and species Taxawa tesnikishii.</title>
        <authorList>
            <person name="Kurbessoian T."/>
            <person name="Stajich J.E."/>
        </authorList>
    </citation>
    <scope>NUCLEOTIDE SEQUENCE</scope>
    <source>
        <strain evidence="1">JES_115</strain>
    </source>
</reference>
<evidence type="ECO:0000313" key="2">
    <source>
        <dbReference type="Proteomes" id="UP001172680"/>
    </source>
</evidence>
<gene>
    <name evidence="1" type="ORF">H2199_002532</name>
</gene>
<dbReference type="Proteomes" id="UP001172680">
    <property type="component" value="Unassembled WGS sequence"/>
</dbReference>
<proteinExistence type="predicted"/>
<accession>A0ACC2ZGP3</accession>
<protein>
    <submittedName>
        <fullName evidence="1">Uncharacterized protein</fullName>
    </submittedName>
</protein>